<dbReference type="OrthoDB" id="5519740at2759"/>
<dbReference type="KEGG" id="ssck:SPSK_05532"/>
<accession>A0A0F2LUC7</accession>
<comment type="caution">
    <text evidence="2">The sequence shown here is derived from an EMBL/GenBank/DDBJ whole genome shotgun (WGS) entry which is preliminary data.</text>
</comment>
<dbReference type="RefSeq" id="XP_016583759.1">
    <property type="nucleotide sequence ID" value="XM_016732276.1"/>
</dbReference>
<dbReference type="PANTHER" id="PTHR33606">
    <property type="entry name" value="PROTEIN YCII"/>
    <property type="match status" value="1"/>
</dbReference>
<dbReference type="VEuPathDB" id="FungiDB:SPSK_05532"/>
<dbReference type="InterPro" id="IPR011008">
    <property type="entry name" value="Dimeric_a/b-barrel"/>
</dbReference>
<dbReference type="Pfam" id="PF03795">
    <property type="entry name" value="YCII"/>
    <property type="match status" value="1"/>
</dbReference>
<dbReference type="EMBL" id="AXCR01000012">
    <property type="protein sequence ID" value="KJR81083.1"/>
    <property type="molecule type" value="Genomic_DNA"/>
</dbReference>
<dbReference type="AlphaFoldDB" id="A0A0F2LUC7"/>
<dbReference type="PANTHER" id="PTHR33606:SF3">
    <property type="entry name" value="PROTEIN YCII"/>
    <property type="match status" value="1"/>
</dbReference>
<dbReference type="SUPFAM" id="SSF54909">
    <property type="entry name" value="Dimeric alpha+beta barrel"/>
    <property type="match status" value="1"/>
</dbReference>
<gene>
    <name evidence="2" type="ORF">SPSK_05532</name>
</gene>
<organism evidence="2 3">
    <name type="scientific">Sporothrix schenckii 1099-18</name>
    <dbReference type="NCBI Taxonomy" id="1397361"/>
    <lineage>
        <taxon>Eukaryota</taxon>
        <taxon>Fungi</taxon>
        <taxon>Dikarya</taxon>
        <taxon>Ascomycota</taxon>
        <taxon>Pezizomycotina</taxon>
        <taxon>Sordariomycetes</taxon>
        <taxon>Sordariomycetidae</taxon>
        <taxon>Ophiostomatales</taxon>
        <taxon>Ophiostomataceae</taxon>
        <taxon>Sporothrix</taxon>
    </lineage>
</organism>
<evidence type="ECO:0000313" key="2">
    <source>
        <dbReference type="EMBL" id="KJR81083.1"/>
    </source>
</evidence>
<reference evidence="2 3" key="2">
    <citation type="journal article" date="2015" name="Eukaryot. Cell">
        <title>Asexual propagation of a virulent clone complex in a human and feline outbreak of sporotrichosis.</title>
        <authorList>
            <person name="Teixeira Mde M."/>
            <person name="Rodrigues A.M."/>
            <person name="Tsui C.K."/>
            <person name="de Almeida L.G."/>
            <person name="Van Diepeningen A.D."/>
            <person name="van den Ende B.G."/>
            <person name="Fernandes G.F."/>
            <person name="Kano R."/>
            <person name="Hamelin R.C."/>
            <person name="Lopes-Bezerra L.M."/>
            <person name="Vasconcelos A.T."/>
            <person name="de Hoog S."/>
            <person name="de Camargo Z.P."/>
            <person name="Felipe M.S."/>
        </authorList>
    </citation>
    <scope>NUCLEOTIDE SEQUENCE [LARGE SCALE GENOMIC DNA]</scope>
    <source>
        <strain evidence="2 3">1099-18</strain>
    </source>
</reference>
<dbReference type="InterPro" id="IPR005545">
    <property type="entry name" value="YCII"/>
</dbReference>
<sequence length="151" mass="16913">MASRLLLFSSSSTSPFLSAARPLTNRTHNSLFRLQQLQRTMADSAPQTEWLVVVPDFPNTIQKRLDIRPTHFANLEPVKSRLKFGGAILKDKPSDPADPKTFDFAGSSFIVLADSKQEVIEFLKKDVYVEAGVWDVANAQIYAMKTAFRVP</sequence>
<evidence type="ECO:0000259" key="1">
    <source>
        <dbReference type="Pfam" id="PF03795"/>
    </source>
</evidence>
<name>A0A0F2LUC7_SPOSC</name>
<dbReference type="InterPro" id="IPR051807">
    <property type="entry name" value="Sec-metab_biosynth-assoc"/>
</dbReference>
<proteinExistence type="predicted"/>
<protein>
    <recommendedName>
        <fullName evidence="1">YCII-related domain-containing protein</fullName>
    </recommendedName>
</protein>
<dbReference type="Proteomes" id="UP000033710">
    <property type="component" value="Unassembled WGS sequence"/>
</dbReference>
<reference evidence="2 3" key="1">
    <citation type="journal article" date="2014" name="BMC Genomics">
        <title>Comparative genomics of the major fungal agents of human and animal Sporotrichosis: Sporothrix schenckii and Sporothrix brasiliensis.</title>
        <authorList>
            <person name="Teixeira M.M."/>
            <person name="de Almeida L.G."/>
            <person name="Kubitschek-Barreira P."/>
            <person name="Alves F.L."/>
            <person name="Kioshima E.S."/>
            <person name="Abadio A.K."/>
            <person name="Fernandes L."/>
            <person name="Derengowski L.S."/>
            <person name="Ferreira K.S."/>
            <person name="Souza R.C."/>
            <person name="Ruiz J.C."/>
            <person name="de Andrade N.C."/>
            <person name="Paes H.C."/>
            <person name="Nicola A.M."/>
            <person name="Albuquerque P."/>
            <person name="Gerber A.L."/>
            <person name="Martins V.P."/>
            <person name="Peconick L.D."/>
            <person name="Neto A.V."/>
            <person name="Chaucanez C.B."/>
            <person name="Silva P.A."/>
            <person name="Cunha O.L."/>
            <person name="de Oliveira F.F."/>
            <person name="dos Santos T.C."/>
            <person name="Barros A.L."/>
            <person name="Soares M.A."/>
            <person name="de Oliveira L.M."/>
            <person name="Marini M.M."/>
            <person name="Villalobos-Duno H."/>
            <person name="Cunha M.M."/>
            <person name="de Hoog S."/>
            <person name="da Silveira J.F."/>
            <person name="Henrissat B."/>
            <person name="Nino-Vega G.A."/>
            <person name="Cisalpino P.S."/>
            <person name="Mora-Montes H.M."/>
            <person name="Almeida S.R."/>
            <person name="Stajich J.E."/>
            <person name="Lopes-Bezerra L.M."/>
            <person name="Vasconcelos A.T."/>
            <person name="Felipe M.S."/>
        </authorList>
    </citation>
    <scope>NUCLEOTIDE SEQUENCE [LARGE SCALE GENOMIC DNA]</scope>
    <source>
        <strain evidence="2 3">1099-18</strain>
    </source>
</reference>
<feature type="domain" description="YCII-related" evidence="1">
    <location>
        <begin position="50"/>
        <end position="135"/>
    </location>
</feature>
<evidence type="ECO:0000313" key="3">
    <source>
        <dbReference type="Proteomes" id="UP000033710"/>
    </source>
</evidence>
<dbReference type="Gene3D" id="3.30.70.1060">
    <property type="entry name" value="Dimeric alpha+beta barrel"/>
    <property type="match status" value="1"/>
</dbReference>
<dbReference type="GeneID" id="27667553"/>